<dbReference type="AlphaFoldDB" id="A0A448MSK3"/>
<evidence type="ECO:0000313" key="3">
    <source>
        <dbReference type="Proteomes" id="UP000278733"/>
    </source>
</evidence>
<feature type="transmembrane region" description="Helical" evidence="1">
    <location>
        <begin position="35"/>
        <end position="57"/>
    </location>
</feature>
<protein>
    <submittedName>
        <fullName evidence="2">Ribose transport system permease protein RbsC-3</fullName>
    </submittedName>
</protein>
<dbReference type="EMBL" id="LR134405">
    <property type="protein sequence ID" value="VEH68099.1"/>
    <property type="molecule type" value="Genomic_DNA"/>
</dbReference>
<dbReference type="Proteomes" id="UP000278733">
    <property type="component" value="Chromosome"/>
</dbReference>
<name>A0A448MSK3_9PAST</name>
<keyword evidence="1" id="KW-0472">Membrane</keyword>
<reference evidence="2 3" key="1">
    <citation type="submission" date="2018-12" db="EMBL/GenBank/DDBJ databases">
        <authorList>
            <consortium name="Pathogen Informatics"/>
        </authorList>
    </citation>
    <scope>NUCLEOTIDE SEQUENCE [LARGE SCALE GENOMIC DNA]</scope>
    <source>
        <strain evidence="2 3">NCTC8284</strain>
    </source>
</reference>
<accession>A0A448MSK3</accession>
<evidence type="ECO:0000256" key="1">
    <source>
        <dbReference type="SAM" id="Phobius"/>
    </source>
</evidence>
<dbReference type="KEGG" id="rpne:NCTC8284_03321"/>
<feature type="transmembrane region" description="Helical" evidence="1">
    <location>
        <begin position="93"/>
        <end position="111"/>
    </location>
</feature>
<proteinExistence type="predicted"/>
<keyword evidence="1" id="KW-1133">Transmembrane helix</keyword>
<organism evidence="2 3">
    <name type="scientific">Rodentibacter pneumotropicus</name>
    <dbReference type="NCBI Taxonomy" id="758"/>
    <lineage>
        <taxon>Bacteria</taxon>
        <taxon>Pseudomonadati</taxon>
        <taxon>Pseudomonadota</taxon>
        <taxon>Gammaproteobacteria</taxon>
        <taxon>Pasteurellales</taxon>
        <taxon>Pasteurellaceae</taxon>
        <taxon>Rodentibacter</taxon>
    </lineage>
</organism>
<gene>
    <name evidence="2" type="primary">rbsC3_1</name>
    <name evidence="2" type="ORF">NCTC8284_03321</name>
</gene>
<evidence type="ECO:0000313" key="2">
    <source>
        <dbReference type="EMBL" id="VEH68099.1"/>
    </source>
</evidence>
<keyword evidence="1" id="KW-0812">Transmembrane</keyword>
<sequence>MAQTNIKSTALEQPVSISHDGFTAWFTQMLTRYGLLWLCVLLVIIFSLTTDSFASMLTLNAILESKSKIALLALAATTTMLVGKIDLNVGFGIVLWHILVITLQVQFGFLGR</sequence>